<dbReference type="InterPro" id="IPR011051">
    <property type="entry name" value="RmlC_Cupin_sf"/>
</dbReference>
<evidence type="ECO:0000313" key="3">
    <source>
        <dbReference type="Proteomes" id="UP000244855"/>
    </source>
</evidence>
<accession>A0A2V1DE07</accession>
<gene>
    <name evidence="2" type="ORF">DM02DRAFT_617618</name>
</gene>
<dbReference type="STRING" id="97972.A0A2V1DE07"/>
<feature type="domain" description="Cupin type-2" evidence="1">
    <location>
        <begin position="55"/>
        <end position="122"/>
    </location>
</feature>
<dbReference type="InterPro" id="IPR013096">
    <property type="entry name" value="Cupin_2"/>
</dbReference>
<dbReference type="Gene3D" id="2.60.120.10">
    <property type="entry name" value="Jelly Rolls"/>
    <property type="match status" value="1"/>
</dbReference>
<dbReference type="OrthoDB" id="4124983at2759"/>
<dbReference type="InterPro" id="IPR014710">
    <property type="entry name" value="RmlC-like_jellyroll"/>
</dbReference>
<evidence type="ECO:0000259" key="1">
    <source>
        <dbReference type="Pfam" id="PF07883"/>
    </source>
</evidence>
<dbReference type="EMBL" id="KZ805482">
    <property type="protein sequence ID" value="PVH95843.1"/>
    <property type="molecule type" value="Genomic_DNA"/>
</dbReference>
<dbReference type="AlphaFoldDB" id="A0A2V1DE07"/>
<reference evidence="2 3" key="1">
    <citation type="journal article" date="2018" name="Sci. Rep.">
        <title>Comparative genomics provides insights into the lifestyle and reveals functional heterogeneity of dark septate endophytic fungi.</title>
        <authorList>
            <person name="Knapp D.G."/>
            <person name="Nemeth J.B."/>
            <person name="Barry K."/>
            <person name="Hainaut M."/>
            <person name="Henrissat B."/>
            <person name="Johnson J."/>
            <person name="Kuo A."/>
            <person name="Lim J.H.P."/>
            <person name="Lipzen A."/>
            <person name="Nolan M."/>
            <person name="Ohm R.A."/>
            <person name="Tamas L."/>
            <person name="Grigoriev I.V."/>
            <person name="Spatafora J.W."/>
            <person name="Nagy L.G."/>
            <person name="Kovacs G.M."/>
        </authorList>
    </citation>
    <scope>NUCLEOTIDE SEQUENCE [LARGE SCALE GENOMIC DNA]</scope>
    <source>
        <strain evidence="2 3">DSE2036</strain>
    </source>
</reference>
<proteinExistence type="predicted"/>
<dbReference type="InterPro" id="IPR053146">
    <property type="entry name" value="QDO-like"/>
</dbReference>
<dbReference type="PANTHER" id="PTHR36440">
    <property type="entry name" value="PUTATIVE (AFU_ORTHOLOGUE AFUA_8G07350)-RELATED"/>
    <property type="match status" value="1"/>
</dbReference>
<organism evidence="2 3">
    <name type="scientific">Periconia macrospinosa</name>
    <dbReference type="NCBI Taxonomy" id="97972"/>
    <lineage>
        <taxon>Eukaryota</taxon>
        <taxon>Fungi</taxon>
        <taxon>Dikarya</taxon>
        <taxon>Ascomycota</taxon>
        <taxon>Pezizomycotina</taxon>
        <taxon>Dothideomycetes</taxon>
        <taxon>Pleosporomycetidae</taxon>
        <taxon>Pleosporales</taxon>
        <taxon>Massarineae</taxon>
        <taxon>Periconiaceae</taxon>
        <taxon>Periconia</taxon>
    </lineage>
</organism>
<name>A0A2V1DE07_9PLEO</name>
<dbReference type="Proteomes" id="UP000244855">
    <property type="component" value="Unassembled WGS sequence"/>
</dbReference>
<dbReference type="PANTHER" id="PTHR36440:SF1">
    <property type="entry name" value="PUTATIVE (AFU_ORTHOLOGUE AFUA_8G07350)-RELATED"/>
    <property type="match status" value="1"/>
</dbReference>
<sequence>MEDVDAKAIAGMDMPRRPINFVPAKAGEILKLGHITCRVMEDGSRTDNRIGSAELILPPGTSGPPAHWHEMHDETFLTLAGTIRFHGPDNTHTDAGPGDYVTVPTRAPHTFSNPFDVEARTFITCTPAFYIDYFKMLADASKNDIKMSKEKNIEIMARFATVPARPMLEEMAKEEAKKKENEA</sequence>
<evidence type="ECO:0000313" key="2">
    <source>
        <dbReference type="EMBL" id="PVH95843.1"/>
    </source>
</evidence>
<protein>
    <recommendedName>
        <fullName evidence="1">Cupin type-2 domain-containing protein</fullName>
    </recommendedName>
</protein>
<dbReference type="Pfam" id="PF07883">
    <property type="entry name" value="Cupin_2"/>
    <property type="match status" value="1"/>
</dbReference>
<dbReference type="SUPFAM" id="SSF51182">
    <property type="entry name" value="RmlC-like cupins"/>
    <property type="match status" value="1"/>
</dbReference>
<keyword evidence="3" id="KW-1185">Reference proteome</keyword>